<dbReference type="Proteomes" id="UP001494588">
    <property type="component" value="Unassembled WGS sequence"/>
</dbReference>
<accession>A0ABU9QPV9</accession>
<evidence type="ECO:0000256" key="1">
    <source>
        <dbReference type="SAM" id="Phobius"/>
    </source>
</evidence>
<feature type="transmembrane region" description="Helical" evidence="1">
    <location>
        <begin position="36"/>
        <end position="54"/>
    </location>
</feature>
<sequence>MFDAINAMMTLSLLNLLMVAVAVSTILLTSKDISKVGAILLGMVLILAAGWAAFQIQMRWIPFAQSLINSKGAHGLSTVQATAISNAGTFFMWIIPFVTASWGTNIISDSVARNFSYSAKWSVPKHFGHVLLWVLRMIWATLSWIWGRFSDSSIEQRSERRTSMPRSSRRLLSLLAELPHFDASAEDERLVNMLDGSVINFVRVDEENFGRYLMITWPGAAGPVRVEGSRYLQMQIKTAERFGHDITGVHGRINKEVRDIRGW</sequence>
<keyword evidence="1" id="KW-0812">Transmembrane</keyword>
<dbReference type="RefSeq" id="WP_201661056.1">
    <property type="nucleotide sequence ID" value="NZ_CAJHCS010000044.1"/>
</dbReference>
<gene>
    <name evidence="2" type="ORF">V4C55_37725</name>
</gene>
<protein>
    <submittedName>
        <fullName evidence="2">Uncharacterized protein</fullName>
    </submittedName>
</protein>
<feature type="transmembrane region" description="Helical" evidence="1">
    <location>
        <begin position="12"/>
        <end position="30"/>
    </location>
</feature>
<comment type="caution">
    <text evidence="2">The sequence shown here is derived from an EMBL/GenBank/DDBJ whole genome shotgun (WGS) entry which is preliminary data.</text>
</comment>
<name>A0ABU9QPV9_9BURK</name>
<keyword evidence="1" id="KW-0472">Membrane</keyword>
<proteinExistence type="predicted"/>
<evidence type="ECO:0000313" key="3">
    <source>
        <dbReference type="Proteomes" id="UP001494588"/>
    </source>
</evidence>
<evidence type="ECO:0000313" key="2">
    <source>
        <dbReference type="EMBL" id="MEM5291476.1"/>
    </source>
</evidence>
<keyword evidence="3" id="KW-1185">Reference proteome</keyword>
<reference evidence="2 3" key="1">
    <citation type="submission" date="2024-01" db="EMBL/GenBank/DDBJ databases">
        <title>The diversity of rhizobia nodulating Mimosa spp. in eleven states of Brazil covering several biomes is determined by host plant, location, and edaphic factors.</title>
        <authorList>
            <person name="Rouws L."/>
            <person name="Barauna A."/>
            <person name="Beukes C."/>
            <person name="De Faria S.M."/>
            <person name="Gross E."/>
            <person name="Dos Reis Junior F.B."/>
            <person name="Simon M."/>
            <person name="Maluk M."/>
            <person name="Odee D.W."/>
            <person name="Kenicer G."/>
            <person name="Young J.P.W."/>
            <person name="Reis V.M."/>
            <person name="Zilli J."/>
            <person name="James E.K."/>
        </authorList>
    </citation>
    <scope>NUCLEOTIDE SEQUENCE [LARGE SCALE GENOMIC DNA]</scope>
    <source>
        <strain evidence="2 3">JPY77</strain>
    </source>
</reference>
<dbReference type="EMBL" id="JAZHGC010000052">
    <property type="protein sequence ID" value="MEM5291476.1"/>
    <property type="molecule type" value="Genomic_DNA"/>
</dbReference>
<feature type="transmembrane region" description="Helical" evidence="1">
    <location>
        <begin position="75"/>
        <end position="95"/>
    </location>
</feature>
<keyword evidence="1" id="KW-1133">Transmembrane helix</keyword>
<organism evidence="2 3">
    <name type="scientific">Paraburkholderia sabiae</name>
    <dbReference type="NCBI Taxonomy" id="273251"/>
    <lineage>
        <taxon>Bacteria</taxon>
        <taxon>Pseudomonadati</taxon>
        <taxon>Pseudomonadota</taxon>
        <taxon>Betaproteobacteria</taxon>
        <taxon>Burkholderiales</taxon>
        <taxon>Burkholderiaceae</taxon>
        <taxon>Paraburkholderia</taxon>
    </lineage>
</organism>